<evidence type="ECO:0000256" key="2">
    <source>
        <dbReference type="ARBA" id="ARBA00022701"/>
    </source>
</evidence>
<gene>
    <name evidence="9" type="ORF">LTLLF_201750</name>
</gene>
<name>A0A8J6KK35_MICOH</name>
<dbReference type="PANTHER" id="PTHR11588">
    <property type="entry name" value="TUBULIN"/>
    <property type="match status" value="1"/>
</dbReference>
<evidence type="ECO:0000256" key="7">
    <source>
        <dbReference type="ARBA" id="ARBA00049117"/>
    </source>
</evidence>
<dbReference type="GO" id="GO:0016787">
    <property type="term" value="F:hydrolase activity"/>
    <property type="evidence" value="ECO:0007669"/>
    <property type="project" value="UniProtKB-KW"/>
</dbReference>
<comment type="similarity">
    <text evidence="1">Belongs to the tubulin family.</text>
</comment>
<organism evidence="9 10">
    <name type="scientific">Microtus ochrogaster</name>
    <name type="common">Prairie vole</name>
    <dbReference type="NCBI Taxonomy" id="79684"/>
    <lineage>
        <taxon>Eukaryota</taxon>
        <taxon>Metazoa</taxon>
        <taxon>Chordata</taxon>
        <taxon>Craniata</taxon>
        <taxon>Vertebrata</taxon>
        <taxon>Euteleostomi</taxon>
        <taxon>Mammalia</taxon>
        <taxon>Eutheria</taxon>
        <taxon>Euarchontoglires</taxon>
        <taxon>Glires</taxon>
        <taxon>Rodentia</taxon>
        <taxon>Myomorpha</taxon>
        <taxon>Muroidea</taxon>
        <taxon>Cricetidae</taxon>
        <taxon>Arvicolinae</taxon>
        <taxon>Microtus</taxon>
    </lineage>
</organism>
<keyword evidence="2" id="KW-0493">Microtubule</keyword>
<dbReference type="GO" id="GO:0005200">
    <property type="term" value="F:structural constituent of cytoskeleton"/>
    <property type="evidence" value="ECO:0007669"/>
    <property type="project" value="InterPro"/>
</dbReference>
<dbReference type="PRINTS" id="PR01162">
    <property type="entry name" value="ALPHATUBULIN"/>
</dbReference>
<evidence type="ECO:0000256" key="6">
    <source>
        <dbReference type="ARBA" id="ARBA00023134"/>
    </source>
</evidence>
<accession>A0A8J6KK35</accession>
<dbReference type="GO" id="GO:0007017">
    <property type="term" value="P:microtubule-based process"/>
    <property type="evidence" value="ECO:0007669"/>
    <property type="project" value="InterPro"/>
</dbReference>
<dbReference type="InterPro" id="IPR000217">
    <property type="entry name" value="Tubulin"/>
</dbReference>
<dbReference type="InterPro" id="IPR018316">
    <property type="entry name" value="Tubulin/FtsZ_2-layer-sand-dom"/>
</dbReference>
<evidence type="ECO:0000256" key="1">
    <source>
        <dbReference type="ARBA" id="ARBA00009636"/>
    </source>
</evidence>
<dbReference type="InterPro" id="IPR002452">
    <property type="entry name" value="Alpha_tubulin"/>
</dbReference>
<evidence type="ECO:0000256" key="3">
    <source>
        <dbReference type="ARBA" id="ARBA00022723"/>
    </source>
</evidence>
<keyword evidence="5" id="KW-0378">Hydrolase</keyword>
<evidence type="ECO:0000259" key="8">
    <source>
        <dbReference type="SMART" id="SM00865"/>
    </source>
</evidence>
<comment type="catalytic activity">
    <reaction evidence="7">
        <text>GTP + H2O = GDP + phosphate + H(+)</text>
        <dbReference type="Rhea" id="RHEA:19669"/>
        <dbReference type="ChEBI" id="CHEBI:15377"/>
        <dbReference type="ChEBI" id="CHEBI:15378"/>
        <dbReference type="ChEBI" id="CHEBI:37565"/>
        <dbReference type="ChEBI" id="CHEBI:43474"/>
        <dbReference type="ChEBI" id="CHEBI:58189"/>
    </reaction>
    <physiologicalReaction direction="left-to-right" evidence="7">
        <dbReference type="Rhea" id="RHEA:19670"/>
    </physiologicalReaction>
</comment>
<keyword evidence="4" id="KW-0547">Nucleotide-binding</keyword>
<dbReference type="Pfam" id="PF03953">
    <property type="entry name" value="Tubulin_C"/>
    <property type="match status" value="1"/>
</dbReference>
<dbReference type="EMBL" id="JAATJU010027600">
    <property type="protein sequence ID" value="KAH0500274.1"/>
    <property type="molecule type" value="Genomic_DNA"/>
</dbReference>
<comment type="caution">
    <text evidence="9">The sequence shown here is derived from an EMBL/GenBank/DDBJ whole genome shotgun (WGS) entry which is preliminary data.</text>
</comment>
<evidence type="ECO:0000256" key="5">
    <source>
        <dbReference type="ARBA" id="ARBA00022801"/>
    </source>
</evidence>
<dbReference type="GO" id="GO:0005525">
    <property type="term" value="F:GTP binding"/>
    <property type="evidence" value="ECO:0007669"/>
    <property type="project" value="UniProtKB-KW"/>
</dbReference>
<dbReference type="SUPFAM" id="SSF55307">
    <property type="entry name" value="Tubulin C-terminal domain-like"/>
    <property type="match status" value="1"/>
</dbReference>
<dbReference type="Gene3D" id="3.30.1330.20">
    <property type="entry name" value="Tubulin/FtsZ, C-terminal domain"/>
    <property type="match status" value="1"/>
</dbReference>
<dbReference type="GO" id="GO:0005874">
    <property type="term" value="C:microtubule"/>
    <property type="evidence" value="ECO:0007669"/>
    <property type="project" value="UniProtKB-KW"/>
</dbReference>
<proteinExistence type="inferred from homology"/>
<dbReference type="AlphaFoldDB" id="A0A8J6KK35"/>
<dbReference type="SMART" id="SM00865">
    <property type="entry name" value="Tubulin_C"/>
    <property type="match status" value="1"/>
</dbReference>
<keyword evidence="6" id="KW-0342">GTP-binding</keyword>
<protein>
    <submittedName>
        <fullName evidence="9">Tubulin alpha chain</fullName>
    </submittedName>
</protein>
<feature type="domain" description="Tubulin/FtsZ 2-layer sandwich" evidence="8">
    <location>
        <begin position="1"/>
        <end position="99"/>
    </location>
</feature>
<dbReference type="InterPro" id="IPR008280">
    <property type="entry name" value="Tub_FtsZ_C"/>
</dbReference>
<reference evidence="9" key="1">
    <citation type="submission" date="2020-03" db="EMBL/GenBank/DDBJ databases">
        <title>Studies in the Genomics of Life Span.</title>
        <authorList>
            <person name="Glass D."/>
        </authorList>
    </citation>
    <scope>NUCLEOTIDE SEQUENCE</scope>
    <source>
        <strain evidence="9">LTLLF</strain>
        <tissue evidence="9">Muscle</tissue>
    </source>
</reference>
<evidence type="ECO:0000313" key="10">
    <source>
        <dbReference type="Proteomes" id="UP000710432"/>
    </source>
</evidence>
<keyword evidence="3" id="KW-0479">Metal-binding</keyword>
<evidence type="ECO:0000313" key="9">
    <source>
        <dbReference type="EMBL" id="KAH0500274.1"/>
    </source>
</evidence>
<dbReference type="InterPro" id="IPR037103">
    <property type="entry name" value="Tubulin/FtsZ-like_C"/>
</dbReference>
<evidence type="ECO:0000256" key="4">
    <source>
        <dbReference type="ARBA" id="ARBA00022741"/>
    </source>
</evidence>
<sequence>MPALSQTRDECYPHHGKYMACYLLYHGDVVPKDVSAAIAMIKTKCSFQFVDWCPTGFKVGINYQSYIVIPGVDLAKDQRAVCMMNNTTAIAETWAHLDHKFDLVNALIVATVALQDVTGAQGSYTGHILRTQSPVLNRIVCLLAPEQGVEEVAMALQLNFLLNLAKAATFASTSEDERP</sequence>
<dbReference type="Proteomes" id="UP000710432">
    <property type="component" value="Unassembled WGS sequence"/>
</dbReference>